<reference evidence="3 4" key="1">
    <citation type="journal article" date="2014" name="BMC Biol.">
        <title>A comprehensive evaluation of rodent malaria parasite genomes and gene expression.</title>
        <authorList>
            <person name="Otto T.D."/>
            <person name="Bohme U."/>
            <person name="Jackson A.P."/>
            <person name="Hunt M."/>
            <person name="Franke-Fayard B."/>
            <person name="Hoeijmakers W.A."/>
            <person name="Religa A.A."/>
            <person name="Robertson L."/>
            <person name="Sanders M."/>
            <person name="Ogun S.A."/>
            <person name="Cunningham D."/>
            <person name="Erhart A."/>
            <person name="Billker O."/>
            <person name="Khan S.M."/>
            <person name="Stunnenberg H.G."/>
            <person name="Langhorne J."/>
            <person name="Holder A.A."/>
            <person name="Waters A.P."/>
            <person name="Newbold C.I."/>
            <person name="Pain A."/>
            <person name="Berriman M."/>
            <person name="Janse C.J."/>
        </authorList>
    </citation>
    <scope>NUCLEOTIDE SEQUENCE [LARGE SCALE GENOMIC DNA]</scope>
    <source>
        <strain evidence="3 4">17X</strain>
        <strain evidence="2">YM</strain>
    </source>
</reference>
<proteinExistence type="predicted"/>
<dbReference type="VEuPathDB" id="PlasmoDB:PYYM_0041700"/>
<dbReference type="AlphaFoldDB" id="A0A077TXK4"/>
<dbReference type="Pfam" id="PF06022">
    <property type="entry name" value="Cir_Bir_Yir"/>
    <property type="match status" value="1"/>
</dbReference>
<dbReference type="InterPro" id="IPR006477">
    <property type="entry name" value="Yir_bir_cir"/>
</dbReference>
<sequence length="307" mass="35459">MDDKICKKFQDVRNPLPDYLHSNGIYKFSDAEILNKHCYGNTCYSDYDRLNAGFLYFFNEFFGNLNSFNDNQKKNTDIVDYIIIWLSYMLNLKKNEEPDVIKNFYNNYINSSHKYNNGTNDASDYEIYKGIIDKKNDLLYMDSNNVSKFYEAFKSLCEMYSEFGGNKSNCKKCSENANQFVEKYKELNGDSNNNDRSPYKKILSTLSNDYDNLKNECKDAQDSKFPALTEINTLQDAIESAGHTTEQTGETVKKSDVTSSSSSIVSKLIPVVSIFAAISIFLGISYKYSLFGFRKRSQKHLREKLKK</sequence>
<keyword evidence="1" id="KW-1133">Transmembrane helix</keyword>
<evidence type="ECO:0000256" key="1">
    <source>
        <dbReference type="SAM" id="Phobius"/>
    </source>
</evidence>
<dbReference type="GeneID" id="55210971"/>
<evidence type="ECO:0000313" key="4">
    <source>
        <dbReference type="Proteomes" id="UP000072874"/>
    </source>
</evidence>
<dbReference type="VEuPathDB" id="PlasmoDB:Py17XNL_001401519"/>
<dbReference type="EMBL" id="LM993668">
    <property type="protein sequence ID" value="VTZ82003.1"/>
    <property type="molecule type" value="Genomic_DNA"/>
</dbReference>
<keyword evidence="1" id="KW-0812">Transmembrane</keyword>
<reference evidence="2" key="3">
    <citation type="submission" date="2014-05" db="EMBL/GenBank/DDBJ databases">
        <authorList>
            <person name="Aslett A.Martin."/>
            <person name="De Silva Nishadi"/>
        </authorList>
    </citation>
    <scope>NUCLEOTIDE SEQUENCE</scope>
    <source>
        <strain evidence="2">YM</strain>
    </source>
</reference>
<gene>
    <name evidence="3" type="ORF">PY17X_1469601</name>
    <name evidence="2" type="ORF">PYYM_0041700</name>
</gene>
<name>A0A077TXK4_PLAYE</name>
<organism evidence="3 4">
    <name type="scientific">Plasmodium yoelii</name>
    <dbReference type="NCBI Taxonomy" id="5861"/>
    <lineage>
        <taxon>Eukaryota</taxon>
        <taxon>Sar</taxon>
        <taxon>Alveolata</taxon>
        <taxon>Apicomplexa</taxon>
        <taxon>Aconoidasida</taxon>
        <taxon>Haemosporida</taxon>
        <taxon>Plasmodiidae</taxon>
        <taxon>Plasmodium</taxon>
        <taxon>Plasmodium (Vinckeia)</taxon>
    </lineage>
</organism>
<dbReference type="VEuPathDB" id="PlasmoDB:PY17X_1469601"/>
<reference evidence="3" key="4">
    <citation type="submission" date="2019-05" db="EMBL/GenBank/DDBJ databases">
        <authorList>
            <consortium name="Pathogen Informatics"/>
        </authorList>
    </citation>
    <scope>NUCLEOTIDE SEQUENCE</scope>
    <source>
        <strain evidence="3">17X</strain>
    </source>
</reference>
<evidence type="ECO:0000313" key="3">
    <source>
        <dbReference type="EMBL" id="VTZ82003.1"/>
    </source>
</evidence>
<dbReference type="Proteomes" id="UP000072874">
    <property type="component" value="Chromosome 14"/>
</dbReference>
<keyword evidence="1" id="KW-0472">Membrane</keyword>
<accession>A0A077TXK4</accession>
<protein>
    <submittedName>
        <fullName evidence="3">PIR protein</fullName>
    </submittedName>
    <submittedName>
        <fullName evidence="2">YIR protein</fullName>
    </submittedName>
</protein>
<dbReference type="KEGG" id="pyo:PY17X_1469601"/>
<dbReference type="VEuPathDB" id="PlasmoDB:PY01706"/>
<dbReference type="RefSeq" id="XP_034493637.1">
    <property type="nucleotide sequence ID" value="XM_034637705.1"/>
</dbReference>
<dbReference type="NCBIfam" id="TIGR01590">
    <property type="entry name" value="yir-bir-cir_Pla"/>
    <property type="match status" value="1"/>
</dbReference>
<evidence type="ECO:0000313" key="2">
    <source>
        <dbReference type="EMBL" id="CDS44665.1"/>
    </source>
</evidence>
<feature type="transmembrane region" description="Helical" evidence="1">
    <location>
        <begin position="268"/>
        <end position="286"/>
    </location>
</feature>
<dbReference type="EMBL" id="LK023198">
    <property type="protein sequence ID" value="CDS44665.1"/>
    <property type="molecule type" value="Genomic_DNA"/>
</dbReference>
<reference evidence="3" key="2">
    <citation type="submission" date="2014-05" db="EMBL/GenBank/DDBJ databases">
        <authorList>
            <person name="Aslett M.A."/>
            <person name="De Silva N."/>
        </authorList>
    </citation>
    <scope>NUCLEOTIDE SEQUENCE</scope>
    <source>
        <strain evidence="3">17X</strain>
    </source>
</reference>